<comment type="caution">
    <text evidence="2">The sequence shown here is derived from an EMBL/GenBank/DDBJ whole genome shotgun (WGS) entry which is preliminary data.</text>
</comment>
<sequence>TVGELEVKAWLNETNTATEILEILPISARVNLWGDEIYFPVPLDTGLENGKEVVALGDIAYWPQGKAMCIFFGKTPVSEGEEIRPISPVNIIGRIEGEPKLLGKVKQGEKITIERG</sequence>
<dbReference type="InterPro" id="IPR029000">
    <property type="entry name" value="Cyclophilin-like_dom_sf"/>
</dbReference>
<organism evidence="2">
    <name type="scientific">marine sediment metagenome</name>
    <dbReference type="NCBI Taxonomy" id="412755"/>
    <lineage>
        <taxon>unclassified sequences</taxon>
        <taxon>metagenomes</taxon>
        <taxon>ecological metagenomes</taxon>
    </lineage>
</organism>
<dbReference type="AlphaFoldDB" id="X1DCI6"/>
<gene>
    <name evidence="2" type="ORF">S01H4_43925</name>
</gene>
<dbReference type="InterPro" id="IPR025658">
    <property type="entry name" value="Cyclophilin_TM1367"/>
</dbReference>
<proteinExistence type="predicted"/>
<accession>X1DCI6</accession>
<evidence type="ECO:0000313" key="2">
    <source>
        <dbReference type="EMBL" id="GAH02779.1"/>
    </source>
</evidence>
<dbReference type="EMBL" id="BART01024287">
    <property type="protein sequence ID" value="GAH02779.1"/>
    <property type="molecule type" value="Genomic_DNA"/>
</dbReference>
<evidence type="ECO:0000259" key="1">
    <source>
        <dbReference type="Pfam" id="PF04126"/>
    </source>
</evidence>
<dbReference type="Pfam" id="PF04126">
    <property type="entry name" value="Cyclophil_like"/>
    <property type="match status" value="1"/>
</dbReference>
<name>X1DCI6_9ZZZZ</name>
<dbReference type="SUPFAM" id="SSF50891">
    <property type="entry name" value="Cyclophilin-like"/>
    <property type="match status" value="1"/>
</dbReference>
<dbReference type="Gene3D" id="2.40.100.20">
    <property type="match status" value="1"/>
</dbReference>
<protein>
    <recommendedName>
        <fullName evidence="1">Cyclophilin TM1367-like domain-containing protein</fullName>
    </recommendedName>
</protein>
<feature type="non-terminal residue" evidence="2">
    <location>
        <position position="1"/>
    </location>
</feature>
<reference evidence="2" key="1">
    <citation type="journal article" date="2014" name="Front. Microbiol.">
        <title>High frequency of phylogenetically diverse reductive dehalogenase-homologous genes in deep subseafloor sedimentary metagenomes.</title>
        <authorList>
            <person name="Kawai M."/>
            <person name="Futagami T."/>
            <person name="Toyoda A."/>
            <person name="Takaki Y."/>
            <person name="Nishi S."/>
            <person name="Hori S."/>
            <person name="Arai W."/>
            <person name="Tsubouchi T."/>
            <person name="Morono Y."/>
            <person name="Uchiyama I."/>
            <person name="Ito T."/>
            <person name="Fujiyama A."/>
            <person name="Inagaki F."/>
            <person name="Takami H."/>
        </authorList>
    </citation>
    <scope>NUCLEOTIDE SEQUENCE</scope>
    <source>
        <strain evidence="2">Expedition CK06-06</strain>
    </source>
</reference>
<feature type="domain" description="Cyclophilin TM1367-like" evidence="1">
    <location>
        <begin position="2"/>
        <end position="114"/>
    </location>
</feature>